<dbReference type="Proteomes" id="UP000015503">
    <property type="component" value="Chromosome"/>
</dbReference>
<accession>S6AVC7</accession>
<dbReference type="HOGENOM" id="CLU_041769_0_0_6"/>
<organism evidence="1 2">
    <name type="scientific">Metapseudomonas resinovorans NBRC 106553</name>
    <dbReference type="NCBI Taxonomy" id="1245471"/>
    <lineage>
        <taxon>Bacteria</taxon>
        <taxon>Pseudomonadati</taxon>
        <taxon>Pseudomonadota</taxon>
        <taxon>Gammaproteobacteria</taxon>
        <taxon>Pseudomonadales</taxon>
        <taxon>Pseudomonadaceae</taxon>
        <taxon>Metapseudomonas</taxon>
    </lineage>
</organism>
<dbReference type="eggNOG" id="COG3249">
    <property type="taxonomic scope" value="Bacteria"/>
</dbReference>
<gene>
    <name evidence="1" type="ORF">PCA10_44510</name>
</gene>
<keyword evidence="2" id="KW-1185">Reference proteome</keyword>
<evidence type="ECO:0000313" key="1">
    <source>
        <dbReference type="EMBL" id="BAN50183.1"/>
    </source>
</evidence>
<dbReference type="Pfam" id="PF09839">
    <property type="entry name" value="DUF2066"/>
    <property type="match status" value="1"/>
</dbReference>
<dbReference type="AlphaFoldDB" id="S6AVC7"/>
<evidence type="ECO:0000313" key="2">
    <source>
        <dbReference type="Proteomes" id="UP000015503"/>
    </source>
</evidence>
<dbReference type="PATRIC" id="fig|1245471.3.peg.4500"/>
<reference evidence="1 2" key="1">
    <citation type="journal article" date="2013" name="Genome Announc.">
        <title>Complete Genome Sequence of the Carbazole Degrader Pseudomonas resinovorans Strain CA10 (NBRC 106553).</title>
        <authorList>
            <person name="Shintani M."/>
            <person name="Hosoyama A."/>
            <person name="Ohji S."/>
            <person name="Tsuchikane K."/>
            <person name="Takarada H."/>
            <person name="Yamazoe A."/>
            <person name="Fujita N."/>
            <person name="Nojiri H."/>
        </authorList>
    </citation>
    <scope>NUCLEOTIDE SEQUENCE [LARGE SCALE GENOMIC DNA]</scope>
    <source>
        <strain evidence="1 2">NBRC 106553</strain>
    </source>
</reference>
<dbReference type="STRING" id="1245471.PCA10_44510"/>
<protein>
    <recommendedName>
        <fullName evidence="3">DUF2066 domain-containing protein</fullName>
    </recommendedName>
</protein>
<dbReference type="EMBL" id="AP013068">
    <property type="protein sequence ID" value="BAN50183.1"/>
    <property type="molecule type" value="Genomic_DNA"/>
</dbReference>
<sequence length="355" mass="38287">MLHLFAPRESAMRLIAQSFLLCLTLLGLTAHAETVNNLYQVREPVSSQQPEERTQALVRALDTLVLRLSGDPKAAQNPALDALRKDPQQVISQYGYEGQALVVDFDPISTERALRQAGIPLWSANRPAVLAWWLNRAAEGSNLVGDGQDAAAPLRQAAQNRGLPLRLPLADLNEQLLATPEQLTSAQPGALTQASERYDADALLAVDASEADGRWQAQWRLWLGDTREQGTAEGADSAAVADAVMAAVSQRLATRFVSAPGAGQNLALEVQGANLARYAELSRLLEPFGARLTRVEGDRLEYQVNASPEQLRAQLGLAGLQESAPEAPVASADPQGAPAQAPLVVPRDNLLRFHW</sequence>
<name>S6AVC7_METRE</name>
<evidence type="ECO:0008006" key="3">
    <source>
        <dbReference type="Google" id="ProtNLM"/>
    </source>
</evidence>
<dbReference type="InterPro" id="IPR018642">
    <property type="entry name" value="DUF2066"/>
</dbReference>
<proteinExistence type="predicted"/>
<dbReference type="KEGG" id="pre:PCA10_44510"/>